<dbReference type="SMART" id="SM00612">
    <property type="entry name" value="Kelch"/>
    <property type="match status" value="2"/>
</dbReference>
<dbReference type="Gene3D" id="2.120.10.80">
    <property type="entry name" value="Kelch-type beta propeller"/>
    <property type="match status" value="1"/>
</dbReference>
<proteinExistence type="predicted"/>
<dbReference type="Pfam" id="PF01344">
    <property type="entry name" value="Kelch_1"/>
    <property type="match status" value="1"/>
</dbReference>
<evidence type="ECO:0000256" key="2">
    <source>
        <dbReference type="ARBA" id="ARBA00022737"/>
    </source>
</evidence>
<keyword evidence="4" id="KW-1185">Reference proteome</keyword>
<evidence type="ECO:0000313" key="5">
    <source>
        <dbReference type="RefSeq" id="XP_014669679.1"/>
    </source>
</evidence>
<organism evidence="4 5">
    <name type="scientific">Priapulus caudatus</name>
    <name type="common">Priapulid worm</name>
    <dbReference type="NCBI Taxonomy" id="37621"/>
    <lineage>
        <taxon>Eukaryota</taxon>
        <taxon>Metazoa</taxon>
        <taxon>Ecdysozoa</taxon>
        <taxon>Scalidophora</taxon>
        <taxon>Priapulida</taxon>
        <taxon>Priapulimorpha</taxon>
        <taxon>Priapulimorphida</taxon>
        <taxon>Priapulidae</taxon>
        <taxon>Priapulus</taxon>
    </lineage>
</organism>
<dbReference type="InterPro" id="IPR006652">
    <property type="entry name" value="Kelch_1"/>
</dbReference>
<dbReference type="PANTHER" id="PTHR24412:SF35">
    <property type="entry name" value="ACTIN-BINDING PROTEIN IPP"/>
    <property type="match status" value="1"/>
</dbReference>
<dbReference type="SMART" id="SM00875">
    <property type="entry name" value="BACK"/>
    <property type="match status" value="1"/>
</dbReference>
<protein>
    <submittedName>
        <fullName evidence="5">Actin-binding protein IPP-like</fullName>
    </submittedName>
</protein>
<dbReference type="InterPro" id="IPR015915">
    <property type="entry name" value="Kelch-typ_b-propeller"/>
</dbReference>
<gene>
    <name evidence="5" type="primary">LOC106810750</name>
</gene>
<dbReference type="SUPFAM" id="SSF117281">
    <property type="entry name" value="Kelch motif"/>
    <property type="match status" value="1"/>
</dbReference>
<dbReference type="Gene3D" id="1.25.40.420">
    <property type="match status" value="1"/>
</dbReference>
<keyword evidence="2" id="KW-0677">Repeat</keyword>
<evidence type="ECO:0000256" key="1">
    <source>
        <dbReference type="ARBA" id="ARBA00022441"/>
    </source>
</evidence>
<accession>A0ABM1EBV8</accession>
<feature type="domain" description="BACK" evidence="3">
    <location>
        <begin position="10"/>
        <end position="112"/>
    </location>
</feature>
<dbReference type="GeneID" id="106810750"/>
<dbReference type="Pfam" id="PF07707">
    <property type="entry name" value="BACK"/>
    <property type="match status" value="1"/>
</dbReference>
<reference evidence="5" key="1">
    <citation type="submission" date="2025-08" db="UniProtKB">
        <authorList>
            <consortium name="RefSeq"/>
        </authorList>
    </citation>
    <scope>IDENTIFICATION</scope>
</reference>
<name>A0ABM1EBV8_PRICU</name>
<dbReference type="PANTHER" id="PTHR24412">
    <property type="entry name" value="KELCH PROTEIN"/>
    <property type="match status" value="1"/>
</dbReference>
<dbReference type="InterPro" id="IPR011705">
    <property type="entry name" value="BACK"/>
</dbReference>
<evidence type="ECO:0000259" key="3">
    <source>
        <dbReference type="SMART" id="SM00875"/>
    </source>
</evidence>
<keyword evidence="1" id="KW-0880">Kelch repeat</keyword>
<dbReference type="Proteomes" id="UP000695022">
    <property type="component" value="Unplaced"/>
</dbReference>
<dbReference type="RefSeq" id="XP_014669679.1">
    <property type="nucleotide sequence ID" value="XM_014814193.1"/>
</dbReference>
<sequence length="253" mass="29055">MVKNLDSSNCIGVYLFADAHYCNSLKRDAEAFIFSHFLDVLGEEEFFSLSHEDLGELLLSEKLRIDNEFQVLKAAIDWISHDLQTRRRHIFSLVKCIRLPIISQQQLERYVEGLKDLGLKIGLRKILQDYKSDFSLARDARMGKINVINWQPRQCAKKNIYVIGGYSRLQDAKWSDNITLGNMEMFDSFKQTWTLLPPLRYARSGIGVAALAGRIYAVGGESNSLIHDSAEVYDPDERCWKPIPSLTSPRYPY</sequence>
<evidence type="ECO:0000313" key="4">
    <source>
        <dbReference type="Proteomes" id="UP000695022"/>
    </source>
</evidence>